<keyword evidence="3" id="KW-0812">Transmembrane</keyword>
<dbReference type="EC" id="2.7.7.65" evidence="1"/>
<gene>
    <name evidence="5" type="ORF">C4541_11195</name>
</gene>
<sequence>MSIRVKIVALFLILTGIFFMVVTGVHKLYIIPHFNQLEQVEAQRNIARVLDVLSREITHLDVLCHDWAAWNDTYEYINDRNQAYYESNLKDASFDANNINIIFYFDLKGNVVWSNQFDLTEPSEGTADYLPSQWYQAYPGLFEHPSTDNSITGFIVSGQHILMVSARPIIKSDESGPIRGTLVMGRVLNNRYKGELEKIAKIPLYLWRVDDSSLPSGIVSVKNKIYESGQMYIDNSKKGSMHIYSSLRDIKGEDRIILEAHFQKEIVAQAVEIVKILTAIVLIFSCILFIMLYVFIHTMIIKPVIQIREHVAKVKKTNNLMLALRWDKKGEIGEMSRELDLLFDQLNIANIANEEIQRQLNSKHELLKKMTITDVMTSVYNRRYLTDIAQSEFARAKRHNTPLSIAILDVDNFKKINDFFGHQVGDEILKSIAVLLKKATREEDYVARYGGEEFVVLAPVTDHNAIFRLADRLRGLIEENEVEIEKDVFVGATASFGVATYINCNYENVDELLRDADDALLKAKRDGRNRVHSLQSI</sequence>
<dbReference type="AlphaFoldDB" id="A0A3A4QSG2"/>
<dbReference type="Pfam" id="PF05228">
    <property type="entry name" value="CHASE4"/>
    <property type="match status" value="1"/>
</dbReference>
<dbReference type="Gene3D" id="3.30.70.270">
    <property type="match status" value="1"/>
</dbReference>
<dbReference type="PANTHER" id="PTHR45138:SF9">
    <property type="entry name" value="DIGUANYLATE CYCLASE DGCM-RELATED"/>
    <property type="match status" value="1"/>
</dbReference>
<feature type="domain" description="GGDEF" evidence="4">
    <location>
        <begin position="401"/>
        <end position="536"/>
    </location>
</feature>
<dbReference type="InterPro" id="IPR043128">
    <property type="entry name" value="Rev_trsase/Diguanyl_cyclase"/>
</dbReference>
<dbReference type="SUPFAM" id="SSF55073">
    <property type="entry name" value="Nucleotide cyclase"/>
    <property type="match status" value="1"/>
</dbReference>
<evidence type="ECO:0000256" key="3">
    <source>
        <dbReference type="SAM" id="Phobius"/>
    </source>
</evidence>
<comment type="catalytic activity">
    <reaction evidence="2">
        <text>2 GTP = 3',3'-c-di-GMP + 2 diphosphate</text>
        <dbReference type="Rhea" id="RHEA:24898"/>
        <dbReference type="ChEBI" id="CHEBI:33019"/>
        <dbReference type="ChEBI" id="CHEBI:37565"/>
        <dbReference type="ChEBI" id="CHEBI:58805"/>
        <dbReference type="EC" id="2.7.7.65"/>
    </reaction>
</comment>
<reference evidence="5 6" key="1">
    <citation type="journal article" date="2017" name="ISME J.">
        <title>Energy and carbon metabolisms in a deep terrestrial subsurface fluid microbial community.</title>
        <authorList>
            <person name="Momper L."/>
            <person name="Jungbluth S.P."/>
            <person name="Lee M.D."/>
            <person name="Amend J.P."/>
        </authorList>
    </citation>
    <scope>NUCLEOTIDE SEQUENCE [LARGE SCALE GENOMIC DNA]</scope>
    <source>
        <strain evidence="5">SURF_26</strain>
    </source>
</reference>
<evidence type="ECO:0000313" key="5">
    <source>
        <dbReference type="EMBL" id="RJP56930.1"/>
    </source>
</evidence>
<evidence type="ECO:0000259" key="4">
    <source>
        <dbReference type="PROSITE" id="PS50887"/>
    </source>
</evidence>
<dbReference type="Gene3D" id="6.10.340.10">
    <property type="match status" value="1"/>
</dbReference>
<evidence type="ECO:0000256" key="2">
    <source>
        <dbReference type="ARBA" id="ARBA00034247"/>
    </source>
</evidence>
<name>A0A3A4QSG2_9BACT</name>
<dbReference type="InterPro" id="IPR007892">
    <property type="entry name" value="CHASE4"/>
</dbReference>
<dbReference type="NCBIfam" id="TIGR00254">
    <property type="entry name" value="GGDEF"/>
    <property type="match status" value="1"/>
</dbReference>
<evidence type="ECO:0000256" key="1">
    <source>
        <dbReference type="ARBA" id="ARBA00012528"/>
    </source>
</evidence>
<dbReference type="Proteomes" id="UP000266426">
    <property type="component" value="Unassembled WGS sequence"/>
</dbReference>
<dbReference type="PROSITE" id="PS50887">
    <property type="entry name" value="GGDEF"/>
    <property type="match status" value="1"/>
</dbReference>
<dbReference type="PANTHER" id="PTHR45138">
    <property type="entry name" value="REGULATORY COMPONENTS OF SENSORY TRANSDUCTION SYSTEM"/>
    <property type="match status" value="1"/>
</dbReference>
<feature type="transmembrane region" description="Helical" evidence="3">
    <location>
        <begin position="276"/>
        <end position="296"/>
    </location>
</feature>
<keyword evidence="3" id="KW-1133">Transmembrane helix</keyword>
<dbReference type="Pfam" id="PF00990">
    <property type="entry name" value="GGDEF"/>
    <property type="match status" value="1"/>
</dbReference>
<dbReference type="InterPro" id="IPR000160">
    <property type="entry name" value="GGDEF_dom"/>
</dbReference>
<evidence type="ECO:0000313" key="6">
    <source>
        <dbReference type="Proteomes" id="UP000266426"/>
    </source>
</evidence>
<dbReference type="InterPro" id="IPR029787">
    <property type="entry name" value="Nucleotide_cyclase"/>
</dbReference>
<dbReference type="GO" id="GO:0052621">
    <property type="term" value="F:diguanylate cyclase activity"/>
    <property type="evidence" value="ECO:0007669"/>
    <property type="project" value="UniProtKB-EC"/>
</dbReference>
<dbReference type="InterPro" id="IPR050469">
    <property type="entry name" value="Diguanylate_Cyclase"/>
</dbReference>
<dbReference type="SMART" id="SM00267">
    <property type="entry name" value="GGDEF"/>
    <property type="match status" value="1"/>
</dbReference>
<dbReference type="EMBL" id="QZJZ01000088">
    <property type="protein sequence ID" value="RJP56930.1"/>
    <property type="molecule type" value="Genomic_DNA"/>
</dbReference>
<comment type="caution">
    <text evidence="5">The sequence shown here is derived from an EMBL/GenBank/DDBJ whole genome shotgun (WGS) entry which is preliminary data.</text>
</comment>
<dbReference type="GO" id="GO:0005886">
    <property type="term" value="C:plasma membrane"/>
    <property type="evidence" value="ECO:0007669"/>
    <property type="project" value="TreeGrafter"/>
</dbReference>
<dbReference type="GO" id="GO:1902201">
    <property type="term" value="P:negative regulation of bacterial-type flagellum-dependent cell motility"/>
    <property type="evidence" value="ECO:0007669"/>
    <property type="project" value="TreeGrafter"/>
</dbReference>
<organism evidence="5 6">
    <name type="scientific">Candidatus Auribacter fodinae</name>
    <dbReference type="NCBI Taxonomy" id="2093366"/>
    <lineage>
        <taxon>Bacteria</taxon>
        <taxon>Pseudomonadati</taxon>
        <taxon>Candidatus Auribacterota</taxon>
        <taxon>Candidatus Auribacteria</taxon>
        <taxon>Candidatus Auribacterales</taxon>
        <taxon>Candidatus Auribacteraceae</taxon>
        <taxon>Candidatus Auribacter</taxon>
    </lineage>
</organism>
<protein>
    <recommendedName>
        <fullName evidence="1">diguanylate cyclase</fullName>
        <ecNumber evidence="1">2.7.7.65</ecNumber>
    </recommendedName>
</protein>
<proteinExistence type="predicted"/>
<dbReference type="CDD" id="cd01949">
    <property type="entry name" value="GGDEF"/>
    <property type="match status" value="1"/>
</dbReference>
<keyword evidence="3" id="KW-0472">Membrane</keyword>
<dbReference type="GO" id="GO:0043709">
    <property type="term" value="P:cell adhesion involved in single-species biofilm formation"/>
    <property type="evidence" value="ECO:0007669"/>
    <property type="project" value="TreeGrafter"/>
</dbReference>
<dbReference type="FunFam" id="3.30.70.270:FF:000001">
    <property type="entry name" value="Diguanylate cyclase domain protein"/>
    <property type="match status" value="1"/>
</dbReference>
<accession>A0A3A4QSG2</accession>